<dbReference type="Pfam" id="PF21806">
    <property type="entry name" value="DUF6879"/>
    <property type="match status" value="1"/>
</dbReference>
<reference evidence="2 3" key="2">
    <citation type="submission" date="2019-09" db="EMBL/GenBank/DDBJ databases">
        <authorList>
            <person name="Jin C."/>
        </authorList>
    </citation>
    <scope>NUCLEOTIDE SEQUENCE [LARGE SCALE GENOMIC DNA]</scope>
    <source>
        <strain evidence="2 3">AN110305</strain>
    </source>
</reference>
<dbReference type="InterPro" id="IPR049244">
    <property type="entry name" value="DUF6879"/>
</dbReference>
<proteinExistence type="predicted"/>
<organism evidence="2 3">
    <name type="scientific">Solihabitans fulvus</name>
    <dbReference type="NCBI Taxonomy" id="1892852"/>
    <lineage>
        <taxon>Bacteria</taxon>
        <taxon>Bacillati</taxon>
        <taxon>Actinomycetota</taxon>
        <taxon>Actinomycetes</taxon>
        <taxon>Pseudonocardiales</taxon>
        <taxon>Pseudonocardiaceae</taxon>
        <taxon>Solihabitans</taxon>
    </lineage>
</organism>
<sequence length="182" mass="21446">MLNEQELGEFIDTRFTSTLFRLETLDRYDVSSEIDDYRRYVAGQPGPLNKQAWMDMIRSEVARDLHTYRVHVVRSPLTDYLRYEFEWGYSRNAEAGEHIRIIDTAEQRKPDVVPDHDWWLIGDEHLVLMHYNPDGTFQSASIGAPELIPRYVAARNAAWAAGIDFTDYWRRHPQYHRDRSAA</sequence>
<comment type="caution">
    <text evidence="2">The sequence shown here is derived from an EMBL/GenBank/DDBJ whole genome shotgun (WGS) entry which is preliminary data.</text>
</comment>
<evidence type="ECO:0000313" key="3">
    <source>
        <dbReference type="Proteomes" id="UP000323454"/>
    </source>
</evidence>
<feature type="domain" description="DUF6879" evidence="1">
    <location>
        <begin position="8"/>
        <end position="169"/>
    </location>
</feature>
<reference evidence="2 3" key="1">
    <citation type="submission" date="2019-09" db="EMBL/GenBank/DDBJ databases">
        <title>Goodfellowia gen. nov., a new genus of the Pseudonocardineae related to Actinoalloteichus, containing Goodfellowia coeruleoviolacea gen. nov., comb. nov. gen. nov., comb. nov.</title>
        <authorList>
            <person name="Labeda D."/>
        </authorList>
    </citation>
    <scope>NUCLEOTIDE SEQUENCE [LARGE SCALE GENOMIC DNA]</scope>
    <source>
        <strain evidence="2 3">AN110305</strain>
    </source>
</reference>
<gene>
    <name evidence="2" type="ORF">F0L68_39770</name>
</gene>
<accession>A0A5B2WD92</accession>
<dbReference type="RefSeq" id="WP_149855098.1">
    <property type="nucleotide sequence ID" value="NZ_VUOB01000105.1"/>
</dbReference>
<keyword evidence="3" id="KW-1185">Reference proteome</keyword>
<evidence type="ECO:0000313" key="2">
    <source>
        <dbReference type="EMBL" id="KAA2248690.1"/>
    </source>
</evidence>
<dbReference type="EMBL" id="VUOB01000105">
    <property type="protein sequence ID" value="KAA2248690.1"/>
    <property type="molecule type" value="Genomic_DNA"/>
</dbReference>
<name>A0A5B2WD92_9PSEU</name>
<dbReference type="Proteomes" id="UP000323454">
    <property type="component" value="Unassembled WGS sequence"/>
</dbReference>
<dbReference type="AlphaFoldDB" id="A0A5B2WD92"/>
<protein>
    <recommendedName>
        <fullName evidence="1">DUF6879 domain-containing protein</fullName>
    </recommendedName>
</protein>
<evidence type="ECO:0000259" key="1">
    <source>
        <dbReference type="Pfam" id="PF21806"/>
    </source>
</evidence>
<dbReference type="OrthoDB" id="3821358at2"/>